<reference evidence="1 2" key="1">
    <citation type="journal article" date="2019" name="Emerg. Microbes Infect.">
        <title>Comprehensive subspecies identification of 175 nontuberculous mycobacteria species based on 7547 genomic profiles.</title>
        <authorList>
            <person name="Matsumoto Y."/>
            <person name="Kinjo T."/>
            <person name="Motooka D."/>
            <person name="Nabeya D."/>
            <person name="Jung N."/>
            <person name="Uechi K."/>
            <person name="Horii T."/>
            <person name="Iida T."/>
            <person name="Fujita J."/>
            <person name="Nakamura S."/>
        </authorList>
    </citation>
    <scope>NUCLEOTIDE SEQUENCE [LARGE SCALE GENOMIC DNA]</scope>
    <source>
        <strain evidence="1 2">JCM 6396</strain>
    </source>
</reference>
<dbReference type="InterPro" id="IPR025447">
    <property type="entry name" value="DUF4192"/>
</dbReference>
<sequence length="349" mass="36900">MTTSSPSDYPIDRPGSLIAALPAVLGFVPERSLVLVTAADGQMGAVLRADLDDELLGSLPRLAELAAMSGAEIAIGVLVDEVGAGCLVCADEHRELSQLLDAELRERDVDLFAVHVVEQVAAGARWHCADGCGSSGVVEDPHASPIAAAAVLDGRRLYSRRAELVDVVAVADPVRSAALGAVIVESGAIDPQRPQSQARADIEHALECAAQIDDGHALSDKDSARLAWAVTDPRVRDTLYALAVGDKAGVAEALWADLSRRLPAPWRVEALVLLAFSAYARGDGPLAGIALDAALRCEPEHTMAGMLDTALQSGMRPEQIRELARTGYRLARQLGVRLPPRRLFGRRAG</sequence>
<dbReference type="Pfam" id="PF13830">
    <property type="entry name" value="DUF4192"/>
    <property type="match status" value="1"/>
</dbReference>
<dbReference type="Proteomes" id="UP000467006">
    <property type="component" value="Chromosome"/>
</dbReference>
<name>A0A7I7K1B5_9MYCO</name>
<dbReference type="EMBL" id="AP022563">
    <property type="protein sequence ID" value="BBX17271.1"/>
    <property type="molecule type" value="Genomic_DNA"/>
</dbReference>
<gene>
    <name evidence="1" type="ORF">MDUV_21310</name>
</gene>
<keyword evidence="2" id="KW-1185">Reference proteome</keyword>
<protein>
    <submittedName>
        <fullName evidence="1">Uncharacterized protein</fullName>
    </submittedName>
</protein>
<proteinExistence type="predicted"/>
<dbReference type="OrthoDB" id="3264463at2"/>
<evidence type="ECO:0000313" key="1">
    <source>
        <dbReference type="EMBL" id="BBX17271.1"/>
    </source>
</evidence>
<dbReference type="RefSeq" id="WP_098001888.1">
    <property type="nucleotide sequence ID" value="NZ_AP022563.1"/>
</dbReference>
<dbReference type="KEGG" id="mdu:MDUV_21310"/>
<evidence type="ECO:0000313" key="2">
    <source>
        <dbReference type="Proteomes" id="UP000467006"/>
    </source>
</evidence>
<dbReference type="AlphaFoldDB" id="A0A7I7K1B5"/>
<accession>A0A7I7K1B5</accession>
<organism evidence="1 2">
    <name type="scientific">Mycolicibacterium duvalii</name>
    <dbReference type="NCBI Taxonomy" id="39688"/>
    <lineage>
        <taxon>Bacteria</taxon>
        <taxon>Bacillati</taxon>
        <taxon>Actinomycetota</taxon>
        <taxon>Actinomycetes</taxon>
        <taxon>Mycobacteriales</taxon>
        <taxon>Mycobacteriaceae</taxon>
        <taxon>Mycolicibacterium</taxon>
    </lineage>
</organism>